<dbReference type="EMBL" id="JAUTXU010000103">
    <property type="protein sequence ID" value="KAK3708129.1"/>
    <property type="molecule type" value="Genomic_DNA"/>
</dbReference>
<gene>
    <name evidence="1" type="ORF">LTR37_011633</name>
</gene>
<proteinExistence type="predicted"/>
<protein>
    <submittedName>
        <fullName evidence="1">Uncharacterized protein</fullName>
    </submittedName>
</protein>
<name>A0ACC3N1I0_9PEZI</name>
<reference evidence="1" key="1">
    <citation type="submission" date="2023-07" db="EMBL/GenBank/DDBJ databases">
        <title>Black Yeasts Isolated from many extreme environments.</title>
        <authorList>
            <person name="Coleine C."/>
            <person name="Stajich J.E."/>
            <person name="Selbmann L."/>
        </authorList>
    </citation>
    <scope>NUCLEOTIDE SEQUENCE</scope>
    <source>
        <strain evidence="1">CCFEE 5714</strain>
    </source>
</reference>
<evidence type="ECO:0000313" key="1">
    <source>
        <dbReference type="EMBL" id="KAK3708129.1"/>
    </source>
</evidence>
<keyword evidence="2" id="KW-1185">Reference proteome</keyword>
<organism evidence="1 2">
    <name type="scientific">Vermiconidia calcicola</name>
    <dbReference type="NCBI Taxonomy" id="1690605"/>
    <lineage>
        <taxon>Eukaryota</taxon>
        <taxon>Fungi</taxon>
        <taxon>Dikarya</taxon>
        <taxon>Ascomycota</taxon>
        <taxon>Pezizomycotina</taxon>
        <taxon>Dothideomycetes</taxon>
        <taxon>Dothideomycetidae</taxon>
        <taxon>Mycosphaerellales</taxon>
        <taxon>Extremaceae</taxon>
        <taxon>Vermiconidia</taxon>
    </lineage>
</organism>
<evidence type="ECO:0000313" key="2">
    <source>
        <dbReference type="Proteomes" id="UP001281147"/>
    </source>
</evidence>
<sequence length="547" mass="58457">MRSFGVASAVAGLIATTSFFVGSVNAQADPIVIKGSKFFYENNGTQFYIRGIAYQQSFTGATAVEGTGNDADYDDPLADPQACRRDLEYLTQLRTNTLRVYAVNPNEDHDECMKMFADAGIYIIADLSAPSDSIDSNDAHWNDDLYARYVSVVDAMQGYTNTLGFFAGNEVATQPNNSDSAAFVKAAVRDMKSYISSKGYREIGVGYAANDNQYIRTQLAAFFNCGDVSDAIDFYGYNVYSWCGESTFQESGFDVRTEEFEQYSVPAFFAEYGCNDVSPRPFTEVGALYGPQMNDVWSGGIVYMYFQEENDYGLVTLDGDSISTLADFDNLKSQIAKATPTGVQMDAYQPSNSPASCPSVGGQWHAQASPLPPTPNQQLCNCMYESLSCVPADNTPADDYQDIFDFVCGEDKNACAGIQADGESGEYGAYSMCDSKEQLGFVLDQYYKNQRRSSDACDFKGQAKLQRAQNAGGNCQSLIAEAGKGGTGTVTSAPSGTGASSGGSGGGATSSTGAAAAMIIPTADFGLMPMAFVVTVAALSGVGMLLL</sequence>
<accession>A0ACC3N1I0</accession>
<dbReference type="Proteomes" id="UP001281147">
    <property type="component" value="Unassembled WGS sequence"/>
</dbReference>
<comment type="caution">
    <text evidence="1">The sequence shown here is derived from an EMBL/GenBank/DDBJ whole genome shotgun (WGS) entry which is preliminary data.</text>
</comment>